<dbReference type="OrthoDB" id="7063709at2"/>
<dbReference type="KEGG" id="nde:NIDE1716"/>
<sequence length="181" mass="20953">MVIGCSLFAMMIAACDQDVLYATSFTEVATERTKLIDEIESYQSTEEARRRFQKWAVIESSNLAPGDKRPPFSIHVVAIDNYMHLGHSGALHLKFFNNRLAEVRFYPSSFEQYVERLKEADKLAFKVTETSAGLPEAFISPHTHVWIYNQPHLDSSGKEKYVGWRDVRLEKEETLWIKRYS</sequence>
<protein>
    <submittedName>
        <fullName evidence="1">Uncharacterized protein</fullName>
    </submittedName>
</protein>
<evidence type="ECO:0000313" key="1">
    <source>
        <dbReference type="EMBL" id="CBK41449.1"/>
    </source>
</evidence>
<proteinExistence type="predicted"/>
<organism evidence="1 2">
    <name type="scientific">Nitrospira defluvii</name>
    <dbReference type="NCBI Taxonomy" id="330214"/>
    <lineage>
        <taxon>Bacteria</taxon>
        <taxon>Pseudomonadati</taxon>
        <taxon>Nitrospirota</taxon>
        <taxon>Nitrospiria</taxon>
        <taxon>Nitrospirales</taxon>
        <taxon>Nitrospiraceae</taxon>
        <taxon>Nitrospira</taxon>
    </lineage>
</organism>
<dbReference type="eggNOG" id="ENOG502ZTPS">
    <property type="taxonomic scope" value="Bacteria"/>
</dbReference>
<dbReference type="EMBL" id="FP929003">
    <property type="protein sequence ID" value="CBK41449.1"/>
    <property type="molecule type" value="Genomic_DNA"/>
</dbReference>
<dbReference type="STRING" id="330214.NIDE1716"/>
<dbReference type="AlphaFoldDB" id="D8PDZ0"/>
<evidence type="ECO:0000313" key="2">
    <source>
        <dbReference type="Proteomes" id="UP000001660"/>
    </source>
</evidence>
<keyword evidence="2" id="KW-1185">Reference proteome</keyword>
<name>D8PDZ0_9BACT</name>
<dbReference type="Proteomes" id="UP000001660">
    <property type="component" value="Chromosome"/>
</dbReference>
<gene>
    <name evidence="1" type="ORF">NIDE1716</name>
</gene>
<accession>D8PDZ0</accession>
<reference evidence="1 2" key="1">
    <citation type="journal article" date="2010" name="Proc. Natl. Acad. Sci. U.S.A.">
        <title>A Nitrospira metagenome illuminates the physiology and evolution of globally important nitrite-oxidizing bacteria.</title>
        <authorList>
            <person name="Lucker S."/>
            <person name="Wagner M."/>
            <person name="Maixner F."/>
            <person name="Pelletier E."/>
            <person name="Koch H."/>
            <person name="Vacherie B."/>
            <person name="Rattei T."/>
            <person name="Sinninghe Damste J."/>
            <person name="Spieck E."/>
            <person name="Le Paslier D."/>
            <person name="Daims H."/>
        </authorList>
    </citation>
    <scope>NUCLEOTIDE SEQUENCE [LARGE SCALE GENOMIC DNA]</scope>
</reference>
<dbReference type="HOGENOM" id="CLU_1486491_0_0_0"/>